<keyword evidence="2" id="KW-1185">Reference proteome</keyword>
<evidence type="ECO:0000313" key="1">
    <source>
        <dbReference type="EMBL" id="CAH9051385.1"/>
    </source>
</evidence>
<proteinExistence type="predicted"/>
<comment type="caution">
    <text evidence="1">The sequence shown here is derived from an EMBL/GenBank/DDBJ whole genome shotgun (WGS) entry which is preliminary data.</text>
</comment>
<organism evidence="1 2">
    <name type="scientific">Cuscuta epithymum</name>
    <dbReference type="NCBI Taxonomy" id="186058"/>
    <lineage>
        <taxon>Eukaryota</taxon>
        <taxon>Viridiplantae</taxon>
        <taxon>Streptophyta</taxon>
        <taxon>Embryophyta</taxon>
        <taxon>Tracheophyta</taxon>
        <taxon>Spermatophyta</taxon>
        <taxon>Magnoliopsida</taxon>
        <taxon>eudicotyledons</taxon>
        <taxon>Gunneridae</taxon>
        <taxon>Pentapetalae</taxon>
        <taxon>asterids</taxon>
        <taxon>lamiids</taxon>
        <taxon>Solanales</taxon>
        <taxon>Convolvulaceae</taxon>
        <taxon>Cuscuteae</taxon>
        <taxon>Cuscuta</taxon>
        <taxon>Cuscuta subgen. Cuscuta</taxon>
    </lineage>
</organism>
<dbReference type="EMBL" id="CAMAPF010000003">
    <property type="protein sequence ID" value="CAH9051385.1"/>
    <property type="molecule type" value="Genomic_DNA"/>
</dbReference>
<reference evidence="1" key="1">
    <citation type="submission" date="2022-07" db="EMBL/GenBank/DDBJ databases">
        <authorList>
            <person name="Macas J."/>
            <person name="Novak P."/>
            <person name="Neumann P."/>
        </authorList>
    </citation>
    <scope>NUCLEOTIDE SEQUENCE</scope>
</reference>
<dbReference type="Proteomes" id="UP001152523">
    <property type="component" value="Unassembled WGS sequence"/>
</dbReference>
<dbReference type="AlphaFoldDB" id="A0AAV0BX78"/>
<accession>A0AAV0BX78</accession>
<evidence type="ECO:0000313" key="2">
    <source>
        <dbReference type="Proteomes" id="UP001152523"/>
    </source>
</evidence>
<protein>
    <submittedName>
        <fullName evidence="1">Uncharacterized protein</fullName>
    </submittedName>
</protein>
<gene>
    <name evidence="1" type="ORF">CEPIT_LOCUS212</name>
</gene>
<name>A0AAV0BX78_9ASTE</name>
<sequence length="116" mass="12698">MADLRRFSRRTASRGALVNSAGRTIFSVFVRRFHLSTNSVLASRSLAMANDWGNDGTSAGVEALANIYGQLDLEEEDEVLVVEPMAQNSSKHNLTMVGTITSEKSVAFCFKMTSSY</sequence>